<dbReference type="Proteomes" id="UP000494106">
    <property type="component" value="Unassembled WGS sequence"/>
</dbReference>
<evidence type="ECO:0000256" key="1">
    <source>
        <dbReference type="SAM" id="MobiDB-lite"/>
    </source>
</evidence>
<dbReference type="EMBL" id="CADEBC010000598">
    <property type="protein sequence ID" value="CAB3258536.1"/>
    <property type="molecule type" value="Genomic_DNA"/>
</dbReference>
<feature type="compositionally biased region" description="Basic residues" evidence="1">
    <location>
        <begin position="91"/>
        <end position="104"/>
    </location>
</feature>
<sequence length="121" mass="13840">MVKFGKHKFKALNKLAKNQKLANTSGLSNKILKKKINADKKVTFQKEILLNELPALDNNALVKNVTAKDIIHSERTKISGKKKTLEQTQKPKQKPVEKHKKRQKTQINDTKLLLSLMKKSK</sequence>
<evidence type="ECO:0000313" key="2">
    <source>
        <dbReference type="EMBL" id="CAB3258536.1"/>
    </source>
</evidence>
<dbReference type="AlphaFoldDB" id="A0A8S1BFX5"/>
<comment type="caution">
    <text evidence="2">The sequence shown here is derived from an EMBL/GenBank/DDBJ whole genome shotgun (WGS) entry which is preliminary data.</text>
</comment>
<proteinExistence type="predicted"/>
<feature type="region of interest" description="Disordered" evidence="1">
    <location>
        <begin position="76"/>
        <end position="121"/>
    </location>
</feature>
<name>A0A8S1BFX5_ARCPL</name>
<evidence type="ECO:0000313" key="3">
    <source>
        <dbReference type="Proteomes" id="UP000494106"/>
    </source>
</evidence>
<accession>A0A8S1BFX5</accession>
<dbReference type="OrthoDB" id="6929884at2759"/>
<gene>
    <name evidence="2" type="ORF">APLA_LOCUS16576</name>
</gene>
<reference evidence="2 3" key="1">
    <citation type="submission" date="2020-04" db="EMBL/GenBank/DDBJ databases">
        <authorList>
            <person name="Wallbank WR R."/>
            <person name="Pardo Diaz C."/>
            <person name="Kozak K."/>
            <person name="Martin S."/>
            <person name="Jiggins C."/>
            <person name="Moest M."/>
            <person name="Warren A I."/>
            <person name="Byers J.R.P. K."/>
            <person name="Montejo-Kovacevich G."/>
            <person name="Yen C E."/>
        </authorList>
    </citation>
    <scope>NUCLEOTIDE SEQUENCE [LARGE SCALE GENOMIC DNA]</scope>
</reference>
<organism evidence="2 3">
    <name type="scientific">Arctia plantaginis</name>
    <name type="common">Wood tiger moth</name>
    <name type="synonym">Phalaena plantaginis</name>
    <dbReference type="NCBI Taxonomy" id="874455"/>
    <lineage>
        <taxon>Eukaryota</taxon>
        <taxon>Metazoa</taxon>
        <taxon>Ecdysozoa</taxon>
        <taxon>Arthropoda</taxon>
        <taxon>Hexapoda</taxon>
        <taxon>Insecta</taxon>
        <taxon>Pterygota</taxon>
        <taxon>Neoptera</taxon>
        <taxon>Endopterygota</taxon>
        <taxon>Lepidoptera</taxon>
        <taxon>Glossata</taxon>
        <taxon>Ditrysia</taxon>
        <taxon>Noctuoidea</taxon>
        <taxon>Erebidae</taxon>
        <taxon>Arctiinae</taxon>
        <taxon>Arctia</taxon>
    </lineage>
</organism>
<protein>
    <submittedName>
        <fullName evidence="2">Uncharacterized protein</fullName>
    </submittedName>
</protein>
<feature type="compositionally biased region" description="Low complexity" evidence="1">
    <location>
        <begin position="111"/>
        <end position="121"/>
    </location>
</feature>
<keyword evidence="3" id="KW-1185">Reference proteome</keyword>